<accession>A0ABX2EZ62</accession>
<dbReference type="SUPFAM" id="SSF81301">
    <property type="entry name" value="Nucleotidyltransferase"/>
    <property type="match status" value="1"/>
</dbReference>
<evidence type="ECO:0000313" key="2">
    <source>
        <dbReference type="Proteomes" id="UP000763557"/>
    </source>
</evidence>
<organism evidence="1 2">
    <name type="scientific">Kibdelosporangium persicum</name>
    <dbReference type="NCBI Taxonomy" id="2698649"/>
    <lineage>
        <taxon>Bacteria</taxon>
        <taxon>Bacillati</taxon>
        <taxon>Actinomycetota</taxon>
        <taxon>Actinomycetes</taxon>
        <taxon>Pseudonocardiales</taxon>
        <taxon>Pseudonocardiaceae</taxon>
        <taxon>Kibdelosporangium</taxon>
    </lineage>
</organism>
<reference evidence="1 2" key="1">
    <citation type="submission" date="2020-01" db="EMBL/GenBank/DDBJ databases">
        <title>Kibdelosporangium persica a novel Actinomycetes from a hot desert in Iran.</title>
        <authorList>
            <person name="Safaei N."/>
            <person name="Zaburannyi N."/>
            <person name="Mueller R."/>
            <person name="Wink J."/>
        </authorList>
    </citation>
    <scope>NUCLEOTIDE SEQUENCE [LARGE SCALE GENOMIC DNA]</scope>
    <source>
        <strain evidence="1 2">4NS15</strain>
    </source>
</reference>
<keyword evidence="2" id="KW-1185">Reference proteome</keyword>
<sequence>MSQDNTTQDEQHLAAIVGDAPAPYSVKVVVADYNPLWPAWFAEEADKIRAALGDVALRIEHVGSTSVPGLAAKPIIDIALAVPDSSQDDTYVPALVAAGYDLQIREPEFHEHRCFYTRLERGHTRNVNLHTYTAGCVELDTYTVFRDWLRTHDDDRLLYQTTKQELAKRDWKYVQNYADAKTGVIEEIKARAGAPDYPCPVY</sequence>
<dbReference type="InterPro" id="IPR043519">
    <property type="entry name" value="NT_sf"/>
</dbReference>
<evidence type="ECO:0000313" key="1">
    <source>
        <dbReference type="EMBL" id="NRN64346.1"/>
    </source>
</evidence>
<dbReference type="PANTHER" id="PTHR34822">
    <property type="entry name" value="GRPB DOMAIN PROTEIN (AFU_ORTHOLOGUE AFUA_1G01530)"/>
    <property type="match status" value="1"/>
</dbReference>
<name>A0ABX2EZ62_9PSEU</name>
<dbReference type="InterPro" id="IPR007344">
    <property type="entry name" value="GrpB/CoaE"/>
</dbReference>
<gene>
    <name evidence="1" type="ORF">GC106_15520</name>
</gene>
<dbReference type="EMBL" id="JAAATY010000003">
    <property type="protein sequence ID" value="NRN64346.1"/>
    <property type="molecule type" value="Genomic_DNA"/>
</dbReference>
<dbReference type="Pfam" id="PF04229">
    <property type="entry name" value="GrpB"/>
    <property type="match status" value="1"/>
</dbReference>
<dbReference type="PANTHER" id="PTHR34822:SF1">
    <property type="entry name" value="GRPB FAMILY PROTEIN"/>
    <property type="match status" value="1"/>
</dbReference>
<comment type="caution">
    <text evidence="1">The sequence shown here is derived from an EMBL/GenBank/DDBJ whole genome shotgun (WGS) entry which is preliminary data.</text>
</comment>
<protein>
    <submittedName>
        <fullName evidence="1">Cyclopropane fatty acid synthase/methyltransferase</fullName>
    </submittedName>
</protein>
<dbReference type="Gene3D" id="3.30.460.10">
    <property type="entry name" value="Beta Polymerase, domain 2"/>
    <property type="match status" value="1"/>
</dbReference>
<dbReference type="RefSeq" id="WP_173126130.1">
    <property type="nucleotide sequence ID" value="NZ_CBCSGW010000007.1"/>
</dbReference>
<dbReference type="Proteomes" id="UP000763557">
    <property type="component" value="Unassembled WGS sequence"/>
</dbReference>
<proteinExistence type="predicted"/>